<dbReference type="Proteomes" id="UP000197003">
    <property type="component" value="Chromosome"/>
</dbReference>
<dbReference type="SUPFAM" id="SSF54060">
    <property type="entry name" value="His-Me finger endonucleases"/>
    <property type="match status" value="1"/>
</dbReference>
<dbReference type="PANTHER" id="PTHR33607">
    <property type="entry name" value="ENDONUCLEASE-1"/>
    <property type="match status" value="1"/>
</dbReference>
<protein>
    <submittedName>
        <fullName evidence="5">Nuclease</fullName>
    </submittedName>
</protein>
<dbReference type="GO" id="GO:0004518">
    <property type="term" value="F:nuclease activity"/>
    <property type="evidence" value="ECO:0007669"/>
    <property type="project" value="UniProtKB-KW"/>
</dbReference>
<evidence type="ECO:0000256" key="2">
    <source>
        <dbReference type="ARBA" id="ARBA00022722"/>
    </source>
</evidence>
<dbReference type="GO" id="GO:0016787">
    <property type="term" value="F:hydrolase activity"/>
    <property type="evidence" value="ECO:0007669"/>
    <property type="project" value="UniProtKB-KW"/>
</dbReference>
<evidence type="ECO:0000256" key="3">
    <source>
        <dbReference type="ARBA" id="ARBA00022801"/>
    </source>
</evidence>
<name>A0A1Z3NAX7_BDEBC</name>
<dbReference type="InterPro" id="IPR044925">
    <property type="entry name" value="His-Me_finger_sf"/>
</dbReference>
<dbReference type="InterPro" id="IPR007346">
    <property type="entry name" value="Endonuclease-I"/>
</dbReference>
<evidence type="ECO:0000256" key="4">
    <source>
        <dbReference type="SAM" id="SignalP"/>
    </source>
</evidence>
<dbReference type="OrthoDB" id="5294648at2"/>
<dbReference type="PANTHER" id="PTHR33607:SF2">
    <property type="entry name" value="ENDONUCLEASE-1"/>
    <property type="match status" value="1"/>
</dbReference>
<dbReference type="AlphaFoldDB" id="A0A1Z3NAX7"/>
<sequence>MGRSLLLLSSVLLLTSIAAKADLRGDLKKEVTSKHDPISYDKAQVELLGNVALIRMTDGSYAIDEVYCSTPYGKTHLGNGVGPGKEPASTIINVEHTVAQSWFKGRHYFNVGKADLHHLYPSDSRANSMRGNFAFGDVGTIKNIPKCFDEERHDIDTESKLGSGSERELVFEPPVKHKGNVARAIFYFAVRYDFPIPAAQEATLRRWNKLDPVDQAEVERNNAIERIQGNRNPFIDHPEYVDQISKF</sequence>
<dbReference type="Pfam" id="PF04231">
    <property type="entry name" value="Endonuclease_1"/>
    <property type="match status" value="1"/>
</dbReference>
<feature type="signal peptide" evidence="4">
    <location>
        <begin position="1"/>
        <end position="21"/>
    </location>
</feature>
<evidence type="ECO:0000256" key="1">
    <source>
        <dbReference type="ARBA" id="ARBA00006429"/>
    </source>
</evidence>
<evidence type="ECO:0000313" key="6">
    <source>
        <dbReference type="Proteomes" id="UP000197003"/>
    </source>
</evidence>
<feature type="chain" id="PRO_5012441720" evidence="4">
    <location>
        <begin position="22"/>
        <end position="247"/>
    </location>
</feature>
<accession>A0A1Z3NAX7</accession>
<dbReference type="RefSeq" id="WP_088566045.1">
    <property type="nucleotide sequence ID" value="NZ_CP020946.1"/>
</dbReference>
<keyword evidence="3" id="KW-0378">Hydrolase</keyword>
<organism evidence="5 6">
    <name type="scientific">Bdellovibrio bacteriovorus</name>
    <dbReference type="NCBI Taxonomy" id="959"/>
    <lineage>
        <taxon>Bacteria</taxon>
        <taxon>Pseudomonadati</taxon>
        <taxon>Bdellovibrionota</taxon>
        <taxon>Bdellovibrionia</taxon>
        <taxon>Bdellovibrionales</taxon>
        <taxon>Pseudobdellovibrionaceae</taxon>
        <taxon>Bdellovibrio</taxon>
    </lineage>
</organism>
<keyword evidence="4" id="KW-0732">Signal</keyword>
<dbReference type="EMBL" id="CP020946">
    <property type="protein sequence ID" value="ASD64585.1"/>
    <property type="molecule type" value="Genomic_DNA"/>
</dbReference>
<gene>
    <name evidence="5" type="ORF">B9G79_13895</name>
</gene>
<reference evidence="5 6" key="1">
    <citation type="submission" date="2017-04" db="EMBL/GenBank/DDBJ databases">
        <title>Whole genome sequence of Bdellovibrio bacteriovorus strain SSB218315.</title>
        <authorList>
            <person name="Oyedara O."/>
            <person name="Rodriguez-Perez M.A."/>
        </authorList>
    </citation>
    <scope>NUCLEOTIDE SEQUENCE [LARGE SCALE GENOMIC DNA]</scope>
    <source>
        <strain evidence="5 6">SSB218315</strain>
    </source>
</reference>
<comment type="similarity">
    <text evidence="1">Belongs to the EndA/NucM nuclease family.</text>
</comment>
<keyword evidence="2" id="KW-0540">Nuclease</keyword>
<evidence type="ECO:0000313" key="5">
    <source>
        <dbReference type="EMBL" id="ASD64585.1"/>
    </source>
</evidence>
<proteinExistence type="inferred from homology"/>